<evidence type="ECO:0000313" key="2">
    <source>
        <dbReference type="Proteomes" id="UP000230324"/>
    </source>
</evidence>
<comment type="caution">
    <text evidence="1">The sequence shown here is derived from an EMBL/GenBank/DDBJ whole genome shotgun (WGS) entry which is preliminary data.</text>
</comment>
<dbReference type="AlphaFoldDB" id="A0A2M7BYG2"/>
<dbReference type="PANTHER" id="PTHR43845">
    <property type="entry name" value="BLR5969 PROTEIN"/>
    <property type="match status" value="1"/>
</dbReference>
<evidence type="ECO:0008006" key="3">
    <source>
        <dbReference type="Google" id="ProtNLM"/>
    </source>
</evidence>
<gene>
    <name evidence="1" type="ORF">COS47_01065</name>
</gene>
<dbReference type="SUPFAM" id="SSF56801">
    <property type="entry name" value="Acetyl-CoA synthetase-like"/>
    <property type="match status" value="1"/>
</dbReference>
<protein>
    <recommendedName>
        <fullName evidence="3">AMP-dependent synthetase/ligase domain-containing protein</fullName>
    </recommendedName>
</protein>
<dbReference type="Proteomes" id="UP000230324">
    <property type="component" value="Unassembled WGS sequence"/>
</dbReference>
<dbReference type="EMBL" id="PEUV01000021">
    <property type="protein sequence ID" value="PIV12722.1"/>
    <property type="molecule type" value="Genomic_DNA"/>
</dbReference>
<reference evidence="2" key="1">
    <citation type="submission" date="2017-09" db="EMBL/GenBank/DDBJ databases">
        <title>Depth-based differentiation of microbial function through sediment-hosted aquifers and enrichment of novel symbionts in the deep terrestrial subsurface.</title>
        <authorList>
            <person name="Probst A.J."/>
            <person name="Ladd B."/>
            <person name="Jarett J.K."/>
            <person name="Geller-Mcgrath D.E."/>
            <person name="Sieber C.M.K."/>
            <person name="Emerson J.B."/>
            <person name="Anantharaman K."/>
            <person name="Thomas B.C."/>
            <person name="Malmstrom R."/>
            <person name="Stieglmeier M."/>
            <person name="Klingl A."/>
            <person name="Woyke T."/>
            <person name="Ryan C.M."/>
            <person name="Banfield J.F."/>
        </authorList>
    </citation>
    <scope>NUCLEOTIDE SEQUENCE [LARGE SCALE GENOMIC DNA]</scope>
</reference>
<proteinExistence type="predicted"/>
<name>A0A2M7BYG2_9BACT</name>
<dbReference type="Gene3D" id="3.40.50.12780">
    <property type="entry name" value="N-terminal domain of ligase-like"/>
    <property type="match status" value="1"/>
</dbReference>
<dbReference type="PANTHER" id="PTHR43845:SF1">
    <property type="entry name" value="BLR5969 PROTEIN"/>
    <property type="match status" value="1"/>
</dbReference>
<sequence>MILLTSIKDYKNLKARSGKLLIDYLKFAIGKVPFYSKFKSKLKILSYKNFFEFPITYDYDLINDPFSFVSKNSRVVQLASSGGTYGKRKLIFRTNNDIQKSVKTTVSMFLCGGINFKDKIAILQPFDLWNIGHMALLAFRKMGALSIPIGLSLNNEAILNILSLTQCNIIYGTSSKITTLADLSKKAGFTLKINKVFCAGEPILQVHRDSIKEIWNAEIYGIYGSEETDGIGAECKYHCGYHIFDENLIIEILNPETLLPAEDNKGALAITKLGYSGTVLIRYLLGDLVEIIKELCKCGRKELKILPKGRIKEVIWLYDGRKISLQSIENSLSLIFHEIPQYQIIVKNTLRGSILILKIGNKRDNLIEKKLKKIIAKSSQDIEEGINKGEIKLHIQLTKDSSAFIYTERGKIPKIIYEEHGKHKS</sequence>
<accession>A0A2M7BYG2</accession>
<organism evidence="1 2">
    <name type="scientific">Candidatus Nealsonbacteria bacterium CG03_land_8_20_14_0_80_36_12</name>
    <dbReference type="NCBI Taxonomy" id="1974701"/>
    <lineage>
        <taxon>Bacteria</taxon>
        <taxon>Candidatus Nealsoniibacteriota</taxon>
    </lineage>
</organism>
<evidence type="ECO:0000313" key="1">
    <source>
        <dbReference type="EMBL" id="PIV12722.1"/>
    </source>
</evidence>
<dbReference type="InterPro" id="IPR042099">
    <property type="entry name" value="ANL_N_sf"/>
</dbReference>